<dbReference type="AlphaFoldDB" id="A0A450X571"/>
<dbReference type="EMBL" id="CAADFM010000044">
    <property type="protein sequence ID" value="VFK10841.1"/>
    <property type="molecule type" value="Genomic_DNA"/>
</dbReference>
<evidence type="ECO:0000313" key="2">
    <source>
        <dbReference type="EMBL" id="VFK10841.1"/>
    </source>
</evidence>
<sequence length="379" mass="42771">MVPTTPGWVSEKSSEKIGASARTPVWILVLRANMFKRRIKAFPQKSNSPEGMSIEEFHSAQVFRSLYRLAKTILRVFWNYSGLQHVWEMAHFEKVNALDHERSPSLFLWVFGIYAALFGIASSNYETALDRAENRLSAVAAQLATDNQRAFKKLFAQIPRIQKIKTPLQPSLFYPFEEHFLLSSFLYREENQEILEWTQEIIETWRDNLAGVNLAGVNLAKAELEKANLVGAILYKANFSRAWLQEANLSGARLWRANLSEVDLGAGANFSQAEFYAANLSRAIMPRANLSGANFWRANLSNANLEVANLSGAGFYGTNLSRANLWGANLSGIRNWKNIASMKGANILRIESSPEGFRAWALERGAVEMDPDMWKRSIN</sequence>
<dbReference type="EMBL" id="CAADFP010000013">
    <property type="protein sequence ID" value="VFK24449.1"/>
    <property type="molecule type" value="Genomic_DNA"/>
</dbReference>
<protein>
    <submittedName>
        <fullName evidence="3">Pentapeptide repeat-containing protein</fullName>
    </submittedName>
</protein>
<dbReference type="PANTHER" id="PTHR14136:SF17">
    <property type="entry name" value="BTB_POZ DOMAIN-CONTAINING PROTEIN KCTD9"/>
    <property type="match status" value="1"/>
</dbReference>
<reference evidence="3" key="1">
    <citation type="submission" date="2019-02" db="EMBL/GenBank/DDBJ databases">
        <authorList>
            <person name="Gruber-Vodicka R. H."/>
            <person name="Seah K. B. B."/>
        </authorList>
    </citation>
    <scope>NUCLEOTIDE SEQUENCE</scope>
    <source>
        <strain evidence="2">BECK_S312</strain>
        <strain evidence="3">BECK_S426</strain>
    </source>
</reference>
<dbReference type="Gene3D" id="2.160.20.80">
    <property type="entry name" value="E3 ubiquitin-protein ligase SopA"/>
    <property type="match status" value="1"/>
</dbReference>
<gene>
    <name evidence="2" type="ORF">BECKLPF1236A_GA0070988_1004413</name>
    <name evidence="3" type="ORF">BECKLPF1236C_GA0070990_1001312</name>
</gene>
<evidence type="ECO:0000313" key="3">
    <source>
        <dbReference type="EMBL" id="VFK24449.1"/>
    </source>
</evidence>
<evidence type="ECO:0000256" key="1">
    <source>
        <dbReference type="SAM" id="Coils"/>
    </source>
</evidence>
<name>A0A450X571_9GAMM</name>
<dbReference type="InterPro" id="IPR001646">
    <property type="entry name" value="5peptide_repeat"/>
</dbReference>
<accession>A0A450X571</accession>
<dbReference type="InterPro" id="IPR051082">
    <property type="entry name" value="Pentapeptide-BTB/POZ_domain"/>
</dbReference>
<dbReference type="Pfam" id="PF00805">
    <property type="entry name" value="Pentapeptide"/>
    <property type="match status" value="2"/>
</dbReference>
<organism evidence="3">
    <name type="scientific">Candidatus Kentrum sp. LPFa</name>
    <dbReference type="NCBI Taxonomy" id="2126335"/>
    <lineage>
        <taxon>Bacteria</taxon>
        <taxon>Pseudomonadati</taxon>
        <taxon>Pseudomonadota</taxon>
        <taxon>Gammaproteobacteria</taxon>
        <taxon>Candidatus Kentrum</taxon>
    </lineage>
</organism>
<feature type="coiled-coil region" evidence="1">
    <location>
        <begin position="122"/>
        <end position="149"/>
    </location>
</feature>
<keyword evidence="1" id="KW-0175">Coiled coil</keyword>
<proteinExistence type="predicted"/>
<dbReference type="PANTHER" id="PTHR14136">
    <property type="entry name" value="BTB_POZ DOMAIN-CONTAINING PROTEIN KCTD9"/>
    <property type="match status" value="1"/>
</dbReference>
<dbReference type="SUPFAM" id="SSF141571">
    <property type="entry name" value="Pentapeptide repeat-like"/>
    <property type="match status" value="1"/>
</dbReference>